<feature type="signal peptide" evidence="8">
    <location>
        <begin position="1"/>
        <end position="27"/>
    </location>
</feature>
<keyword evidence="3" id="KW-0645">Protease</keyword>
<dbReference type="Gene3D" id="3.40.390.10">
    <property type="entry name" value="Collagenase (Catalytic Domain)"/>
    <property type="match status" value="1"/>
</dbReference>
<evidence type="ECO:0000256" key="4">
    <source>
        <dbReference type="ARBA" id="ARBA00022723"/>
    </source>
</evidence>
<evidence type="ECO:0000256" key="8">
    <source>
        <dbReference type="SAM" id="SignalP"/>
    </source>
</evidence>
<keyword evidence="6" id="KW-0862">Zinc</keyword>
<dbReference type="InterPro" id="IPR018497">
    <property type="entry name" value="Peptidase_M13_C"/>
</dbReference>
<name>A0ABT5JRS5_9SPHN</name>
<comment type="cofactor">
    <cofactor evidence="1">
        <name>Zn(2+)</name>
        <dbReference type="ChEBI" id="CHEBI:29105"/>
    </cofactor>
</comment>
<evidence type="ECO:0000259" key="9">
    <source>
        <dbReference type="Pfam" id="PF01431"/>
    </source>
</evidence>
<keyword evidence="12" id="KW-1185">Reference proteome</keyword>
<dbReference type="PROSITE" id="PS51885">
    <property type="entry name" value="NEPRILYSIN"/>
    <property type="match status" value="1"/>
</dbReference>
<keyword evidence="4" id="KW-0479">Metal-binding</keyword>
<dbReference type="InterPro" id="IPR000718">
    <property type="entry name" value="Peptidase_M13"/>
</dbReference>
<proteinExistence type="inferred from homology"/>
<keyword evidence="8" id="KW-0732">Signal</keyword>
<evidence type="ECO:0000256" key="6">
    <source>
        <dbReference type="ARBA" id="ARBA00022833"/>
    </source>
</evidence>
<dbReference type="InterPro" id="IPR024079">
    <property type="entry name" value="MetalloPept_cat_dom_sf"/>
</dbReference>
<dbReference type="PANTHER" id="PTHR11733">
    <property type="entry name" value="ZINC METALLOPROTEASE FAMILY M13 NEPRILYSIN-RELATED"/>
    <property type="match status" value="1"/>
</dbReference>
<feature type="domain" description="Peptidase M13 N-terminal" evidence="10">
    <location>
        <begin position="72"/>
        <end position="468"/>
    </location>
</feature>
<evidence type="ECO:0000256" key="3">
    <source>
        <dbReference type="ARBA" id="ARBA00022670"/>
    </source>
</evidence>
<dbReference type="PANTHER" id="PTHR11733:SF167">
    <property type="entry name" value="FI17812P1-RELATED"/>
    <property type="match status" value="1"/>
</dbReference>
<evidence type="ECO:0000256" key="2">
    <source>
        <dbReference type="ARBA" id="ARBA00007357"/>
    </source>
</evidence>
<keyword evidence="7" id="KW-0482">Metalloprotease</keyword>
<gene>
    <name evidence="11" type="ORF">OIK40_12535</name>
</gene>
<feature type="chain" id="PRO_5045879582" evidence="8">
    <location>
        <begin position="28"/>
        <end position="727"/>
    </location>
</feature>
<accession>A0ABT5JRS5</accession>
<evidence type="ECO:0000313" key="11">
    <source>
        <dbReference type="EMBL" id="MDC8755468.1"/>
    </source>
</evidence>
<comment type="caution">
    <text evidence="11">The sequence shown here is derived from an EMBL/GenBank/DDBJ whole genome shotgun (WGS) entry which is preliminary data.</text>
</comment>
<reference evidence="11 12" key="1">
    <citation type="submission" date="2022-10" db="EMBL/GenBank/DDBJ databases">
        <title>Erythrobacter sp. sf7 Genome sequencing.</title>
        <authorList>
            <person name="Park S."/>
        </authorList>
    </citation>
    <scope>NUCLEOTIDE SEQUENCE [LARGE SCALE GENOMIC DNA]</scope>
    <source>
        <strain evidence="12">sf7</strain>
    </source>
</reference>
<evidence type="ECO:0000256" key="1">
    <source>
        <dbReference type="ARBA" id="ARBA00001947"/>
    </source>
</evidence>
<dbReference type="SUPFAM" id="SSF55486">
    <property type="entry name" value="Metalloproteases ('zincins'), catalytic domain"/>
    <property type="match status" value="1"/>
</dbReference>
<evidence type="ECO:0000256" key="7">
    <source>
        <dbReference type="ARBA" id="ARBA00023049"/>
    </source>
</evidence>
<evidence type="ECO:0000259" key="10">
    <source>
        <dbReference type="Pfam" id="PF05649"/>
    </source>
</evidence>
<evidence type="ECO:0000313" key="12">
    <source>
        <dbReference type="Proteomes" id="UP001216558"/>
    </source>
</evidence>
<feature type="domain" description="Peptidase M13 C-terminal" evidence="9">
    <location>
        <begin position="521"/>
        <end position="724"/>
    </location>
</feature>
<dbReference type="EMBL" id="JAQQXQ010000010">
    <property type="protein sequence ID" value="MDC8755468.1"/>
    <property type="molecule type" value="Genomic_DNA"/>
</dbReference>
<dbReference type="Proteomes" id="UP001216558">
    <property type="component" value="Unassembled WGS sequence"/>
</dbReference>
<dbReference type="Pfam" id="PF01431">
    <property type="entry name" value="Peptidase_M13"/>
    <property type="match status" value="1"/>
</dbReference>
<dbReference type="InterPro" id="IPR042089">
    <property type="entry name" value="Peptidase_M13_dom_2"/>
</dbReference>
<organism evidence="11 12">
    <name type="scientific">Erythrobacter fulvus</name>
    <dbReference type="NCBI Taxonomy" id="2987523"/>
    <lineage>
        <taxon>Bacteria</taxon>
        <taxon>Pseudomonadati</taxon>
        <taxon>Pseudomonadota</taxon>
        <taxon>Alphaproteobacteria</taxon>
        <taxon>Sphingomonadales</taxon>
        <taxon>Erythrobacteraceae</taxon>
        <taxon>Erythrobacter/Porphyrobacter group</taxon>
        <taxon>Erythrobacter</taxon>
    </lineage>
</organism>
<dbReference type="InterPro" id="IPR008753">
    <property type="entry name" value="Peptidase_M13_N"/>
</dbReference>
<dbReference type="RefSeq" id="WP_273678681.1">
    <property type="nucleotide sequence ID" value="NZ_JAQQXQ010000010.1"/>
</dbReference>
<evidence type="ECO:0000256" key="5">
    <source>
        <dbReference type="ARBA" id="ARBA00022801"/>
    </source>
</evidence>
<dbReference type="Pfam" id="PF05649">
    <property type="entry name" value="Peptidase_M13_N"/>
    <property type="match status" value="1"/>
</dbReference>
<sequence>MIRKSALRGASLAALATFFLCTAPAMAHDAHDSADGIERLLEEGDTAATATPTMSFGAWGVDPALLAKDVKPGDDFFAYVNGPWLDANPLPSEFSRFGAFTLLGEKSTADVKALMDELMAKKADSLSADEVRILDAYKAYLDTDAIEAAGLAPARPYLDTIIAATTLDDLAKLWTQPGYASPVGGSVSVDAKQPDRYVAYVGFGGLGLPDRDYYLDQSEKGREIQAKYKDYLAFLLGEAGYEDPAAAAEAVYAFEAQIARTVAWDRAVRRNRDLTYNRVSAEEMAAMGGKVPVLEMLAAAGLDKSPTYVVSLMPPTPEEAAELGLDAATLAKIGSGLPGMFALLGETPVATLQAWMIKEFLSDNASVLPKRFDEASFAFYGKTLRGTPEQRPRWKRAIGEAEGLLGELIGKEYVARNFPPENKAAMEELVENLRVALGQSIDEISWMGEETKKQARAKLASFDPKIGYRPNLETYEGLAITADNPIANRMASAKWEQADNVAKLGQPIDRTEWGMLPQTVNAYYNSTKNEIVFPAGILQQPFFALSNDIAVNYGAIGGVIGHEMGHGFDDQGSKSDATGALRNWWTDADRAAFDALGDALVAQYNGFCPLDDGETCVNGRLTLGENIGDVGGLSMAYRAYKIATKGKDVPVIDGLTGDQRFFLAWAQVWRSAQREANYRTRLRTDSHSPEEYRVNGVVRNLDEWYEAFGVKPGDKLYLPPEKRVRIW</sequence>
<dbReference type="Gene3D" id="1.10.1380.10">
    <property type="entry name" value="Neutral endopeptidase , domain2"/>
    <property type="match status" value="1"/>
</dbReference>
<protein>
    <submittedName>
        <fullName evidence="11">M13 family metallopeptidase</fullName>
    </submittedName>
</protein>
<comment type="similarity">
    <text evidence="2">Belongs to the peptidase M13 family.</text>
</comment>
<keyword evidence="5" id="KW-0378">Hydrolase</keyword>
<dbReference type="CDD" id="cd08662">
    <property type="entry name" value="M13"/>
    <property type="match status" value="1"/>
</dbReference>
<dbReference type="PRINTS" id="PR00786">
    <property type="entry name" value="NEPRILYSIN"/>
</dbReference>